<evidence type="ECO:0000313" key="2">
    <source>
        <dbReference type="EMBL" id="CAI9933664.1"/>
    </source>
</evidence>
<dbReference type="EMBL" id="CATOUU010000548">
    <property type="protein sequence ID" value="CAI9933664.1"/>
    <property type="molecule type" value="Genomic_DNA"/>
</dbReference>
<dbReference type="EMBL" id="CAXDID020000211">
    <property type="protein sequence ID" value="CAL6056729.1"/>
    <property type="molecule type" value="Genomic_DNA"/>
</dbReference>
<reference evidence="2" key="1">
    <citation type="submission" date="2023-06" db="EMBL/GenBank/DDBJ databases">
        <authorList>
            <person name="Kurt Z."/>
        </authorList>
    </citation>
    <scope>NUCLEOTIDE SEQUENCE</scope>
</reference>
<protein>
    <submittedName>
        <fullName evidence="3">Hypothetical_protein</fullName>
    </submittedName>
</protein>
<comment type="caution">
    <text evidence="2">The sequence shown here is derived from an EMBL/GenBank/DDBJ whole genome shotgun (WGS) entry which is preliminary data.</text>
</comment>
<feature type="coiled-coil region" evidence="1">
    <location>
        <begin position="143"/>
        <end position="204"/>
    </location>
</feature>
<sequence>MELLQQCEQIILDQLEQHQNQQFPDQKMITHLSDELYKNRQLQNEVEEVGNELTQSQINKNTRQIKLAYTAQFDIECQINQYVKSLKQELSKSEINKTDIHKSPAIADHNPLLLSQTSLIPQKSMVRSIVNQSIVNQSQGPTIDLHQSEVEELRRKNQWLQHQVDSLQARLNEYINDAPKAQVLAEHNKAMQLQQLKITELENQLHNERMGDSKHVDELTYELRQQVLDMKQNNELQKLVADTQIKIAQELQTQNNNLLTEIEVLKAYALKLEEKNQTLEETIQTIKDTITSELESKQQQETERHISEKEEINRKLEQIQKEILNTQNQMELELLEKDELIAKLRPVDTTI</sequence>
<gene>
    <name evidence="2" type="ORF">HINF_LOCUS21309</name>
    <name evidence="3" type="ORF">HINF_LOCUS47165</name>
</gene>
<organism evidence="2">
    <name type="scientific">Hexamita inflata</name>
    <dbReference type="NCBI Taxonomy" id="28002"/>
    <lineage>
        <taxon>Eukaryota</taxon>
        <taxon>Metamonada</taxon>
        <taxon>Diplomonadida</taxon>
        <taxon>Hexamitidae</taxon>
        <taxon>Hexamitinae</taxon>
        <taxon>Hexamita</taxon>
    </lineage>
</organism>
<keyword evidence="4" id="KW-1185">Reference proteome</keyword>
<keyword evidence="1" id="KW-0175">Coiled coil</keyword>
<feature type="coiled-coil region" evidence="1">
    <location>
        <begin position="248"/>
        <end position="336"/>
    </location>
</feature>
<proteinExistence type="predicted"/>
<reference evidence="3 4" key="2">
    <citation type="submission" date="2024-07" db="EMBL/GenBank/DDBJ databases">
        <authorList>
            <person name="Akdeniz Z."/>
        </authorList>
    </citation>
    <scope>NUCLEOTIDE SEQUENCE [LARGE SCALE GENOMIC DNA]</scope>
</reference>
<dbReference type="Proteomes" id="UP001642409">
    <property type="component" value="Unassembled WGS sequence"/>
</dbReference>
<dbReference type="AlphaFoldDB" id="A0AA86PCH0"/>
<evidence type="ECO:0000313" key="3">
    <source>
        <dbReference type="EMBL" id="CAL6056729.1"/>
    </source>
</evidence>
<name>A0AA86PCH0_9EUKA</name>
<evidence type="ECO:0000256" key="1">
    <source>
        <dbReference type="SAM" id="Coils"/>
    </source>
</evidence>
<accession>A0AA86PCH0</accession>
<evidence type="ECO:0000313" key="4">
    <source>
        <dbReference type="Proteomes" id="UP001642409"/>
    </source>
</evidence>